<feature type="region of interest" description="Disordered" evidence="2">
    <location>
        <begin position="1468"/>
        <end position="1680"/>
    </location>
</feature>
<proteinExistence type="predicted"/>
<feature type="compositionally biased region" description="Basic and acidic residues" evidence="2">
    <location>
        <begin position="1659"/>
        <end position="1680"/>
    </location>
</feature>
<feature type="compositionally biased region" description="Basic and acidic residues" evidence="2">
    <location>
        <begin position="1051"/>
        <end position="1082"/>
    </location>
</feature>
<feature type="compositionally biased region" description="Basic and acidic residues" evidence="2">
    <location>
        <begin position="1634"/>
        <end position="1648"/>
    </location>
</feature>
<dbReference type="RefSeq" id="XP_017569830.2">
    <property type="nucleotide sequence ID" value="XM_017714341.2"/>
</dbReference>
<feature type="compositionally biased region" description="Basic residues" evidence="2">
    <location>
        <begin position="744"/>
        <end position="753"/>
    </location>
</feature>
<protein>
    <recommendedName>
        <fullName evidence="3">DUF4585 domain-containing protein</fullName>
    </recommendedName>
</protein>
<dbReference type="PANTHER" id="PTHR33775">
    <property type="entry name" value="CARDIAC-ENRICHED FHL2-INTERACTING PROTEIN-RELATED"/>
    <property type="match status" value="1"/>
</dbReference>
<dbReference type="RefSeq" id="XP_017569831.2">
    <property type="nucleotide sequence ID" value="XM_017714342.2"/>
</dbReference>
<reference evidence="4 5" key="1">
    <citation type="submission" date="2020-10" db="EMBL/GenBank/DDBJ databases">
        <title>Pygocentrus nattereri (red-bellied piranha) genome, fPygNat1, primary haplotype.</title>
        <authorList>
            <person name="Myers G."/>
            <person name="Meyer A."/>
            <person name="Karagic N."/>
            <person name="Pippel M."/>
            <person name="Winkler S."/>
            <person name="Tracey A."/>
            <person name="Wood J."/>
            <person name="Formenti G."/>
            <person name="Howe K."/>
            <person name="Fedrigo O."/>
            <person name="Jarvis E.D."/>
        </authorList>
    </citation>
    <scope>NUCLEOTIDE SEQUENCE [LARGE SCALE GENOMIC DNA]</scope>
</reference>
<feature type="region of interest" description="Disordered" evidence="2">
    <location>
        <begin position="149"/>
        <end position="180"/>
    </location>
</feature>
<name>A0A3B4EC76_PYGNA</name>
<feature type="region of interest" description="Disordered" evidence="2">
    <location>
        <begin position="734"/>
        <end position="770"/>
    </location>
</feature>
<dbReference type="InterPro" id="IPR052303">
    <property type="entry name" value="CEFIP"/>
</dbReference>
<dbReference type="GeneTree" id="ENSGT00730000111333"/>
<dbReference type="RefSeq" id="XP_017569829.2">
    <property type="nucleotide sequence ID" value="XM_017714340.2"/>
</dbReference>
<feature type="compositionally biased region" description="Polar residues" evidence="2">
    <location>
        <begin position="1309"/>
        <end position="1321"/>
    </location>
</feature>
<dbReference type="Proteomes" id="UP001501920">
    <property type="component" value="Chromosome 13"/>
</dbReference>
<feature type="compositionally biased region" description="Basic and acidic residues" evidence="2">
    <location>
        <begin position="661"/>
        <end position="681"/>
    </location>
</feature>
<feature type="coiled-coil region" evidence="1">
    <location>
        <begin position="825"/>
        <end position="852"/>
    </location>
</feature>
<evidence type="ECO:0000256" key="2">
    <source>
        <dbReference type="SAM" id="MobiDB-lite"/>
    </source>
</evidence>
<feature type="region of interest" description="Disordered" evidence="2">
    <location>
        <begin position="1294"/>
        <end position="1343"/>
    </location>
</feature>
<evidence type="ECO:0000313" key="4">
    <source>
        <dbReference type="Ensembl" id="ENSPNAP00000034147.2"/>
    </source>
</evidence>
<feature type="domain" description="DUF4585" evidence="3">
    <location>
        <begin position="1763"/>
        <end position="1835"/>
    </location>
</feature>
<feature type="compositionally biased region" description="Low complexity" evidence="2">
    <location>
        <begin position="1294"/>
        <end position="1303"/>
    </location>
</feature>
<feature type="region of interest" description="Disordered" evidence="2">
    <location>
        <begin position="947"/>
        <end position="1085"/>
    </location>
</feature>
<dbReference type="GO" id="GO:0030018">
    <property type="term" value="C:Z disc"/>
    <property type="evidence" value="ECO:0007669"/>
    <property type="project" value="TreeGrafter"/>
</dbReference>
<feature type="compositionally biased region" description="Polar residues" evidence="2">
    <location>
        <begin position="1253"/>
        <end position="1264"/>
    </location>
</feature>
<feature type="compositionally biased region" description="Basic and acidic residues" evidence="2">
    <location>
        <begin position="959"/>
        <end position="1003"/>
    </location>
</feature>
<dbReference type="RefSeq" id="XP_037400291.1">
    <property type="nucleotide sequence ID" value="XM_037544394.1"/>
</dbReference>
<feature type="region of interest" description="Disordered" evidence="2">
    <location>
        <begin position="882"/>
        <end position="907"/>
    </location>
</feature>
<evidence type="ECO:0000259" key="3">
    <source>
        <dbReference type="Pfam" id="PF15232"/>
    </source>
</evidence>
<feature type="compositionally biased region" description="Polar residues" evidence="2">
    <location>
        <begin position="1004"/>
        <end position="1013"/>
    </location>
</feature>
<feature type="region of interest" description="Disordered" evidence="2">
    <location>
        <begin position="562"/>
        <end position="612"/>
    </location>
</feature>
<feature type="compositionally biased region" description="Basic and acidic residues" evidence="2">
    <location>
        <begin position="1114"/>
        <end position="1130"/>
    </location>
</feature>
<dbReference type="PANTHER" id="PTHR33775:SF2">
    <property type="entry name" value="CARDIAC-ENRICHED FHL2-INTERACTING PROTEIN"/>
    <property type="match status" value="1"/>
</dbReference>
<feature type="compositionally biased region" description="Polar residues" evidence="2">
    <location>
        <begin position="1535"/>
        <end position="1547"/>
    </location>
</feature>
<feature type="compositionally biased region" description="Basic and acidic residues" evidence="2">
    <location>
        <begin position="1600"/>
        <end position="1611"/>
    </location>
</feature>
<feature type="compositionally biased region" description="Polar residues" evidence="2">
    <location>
        <begin position="601"/>
        <end position="612"/>
    </location>
</feature>
<accession>A0A3B4EC76</accession>
<feature type="compositionally biased region" description="Basic and acidic residues" evidence="2">
    <location>
        <begin position="1153"/>
        <end position="1173"/>
    </location>
</feature>
<feature type="compositionally biased region" description="Basic and acidic residues" evidence="2">
    <location>
        <begin position="583"/>
        <end position="592"/>
    </location>
</feature>
<feature type="region of interest" description="Disordered" evidence="2">
    <location>
        <begin position="1201"/>
        <end position="1264"/>
    </location>
</feature>
<organism evidence="4 5">
    <name type="scientific">Pygocentrus nattereri</name>
    <name type="common">Red-bellied piranha</name>
    <dbReference type="NCBI Taxonomy" id="42514"/>
    <lineage>
        <taxon>Eukaryota</taxon>
        <taxon>Metazoa</taxon>
        <taxon>Chordata</taxon>
        <taxon>Craniata</taxon>
        <taxon>Vertebrata</taxon>
        <taxon>Euteleostomi</taxon>
        <taxon>Actinopterygii</taxon>
        <taxon>Neopterygii</taxon>
        <taxon>Teleostei</taxon>
        <taxon>Ostariophysi</taxon>
        <taxon>Characiformes</taxon>
        <taxon>Characoidei</taxon>
        <taxon>Pygocentrus</taxon>
    </lineage>
</organism>
<keyword evidence="1" id="KW-0175">Coiled coil</keyword>
<dbReference type="OrthoDB" id="8945866at2759"/>
<dbReference type="Ensembl" id="ENSPNAT00000038376.2">
    <property type="protein sequence ID" value="ENSPNAP00000034147.2"/>
    <property type="gene ID" value="ENSPNAG00000023247.2"/>
</dbReference>
<feature type="compositionally biased region" description="Basic and acidic residues" evidence="2">
    <location>
        <begin position="1237"/>
        <end position="1252"/>
    </location>
</feature>
<dbReference type="STRING" id="42514.ENSPNAP00000034147"/>
<evidence type="ECO:0000256" key="1">
    <source>
        <dbReference type="SAM" id="Coils"/>
    </source>
</evidence>
<sequence>MNCLEKRHLSHKANMQSLGYLDSFMDETDREVMNLTDRAFKSLCIGDEAIYNDSEFSPSPVSCHKPLAEEMPKKTQENSSLAVKKHGAHPLNGLSKSTSLFAAFMAKKNGNTTKTINGDSWDKSALLSIQRELSDFSSDFQISQVENHLYPSEQSNKSSKDTTTQSGKSTKGKHNKSSKLKKLNSKNFFLHSEFSPFQSWRDLNKFPFGLENMEIFQSDSPPEWYDSPLYKKLTLSHRSHVPQSNKEETCQNTSLPAIQDKPEPDISQQPAQTLTTVTLKAEIQTKTQPQVLLPSSGSEQRCQSEGDHCAPWRKNRNRAKSAVPIGQALMSSFACKAGEEGVLPNKKAVRTMEEQASLSSTPFSILHLLTPVIPSRQGTGSSEVLQSVFSPSTLDLPPLPETEMRPSPEIKREGYKSMASSLLFNLKDNRKRVKAMYSPPRFKGLDSADQSKLSPLIEQIITKSAQEVPEIPEAEIPSPVHQKVHASPVCLLPESADQPNSQGGHINGGLPDDFLALSLLQAGNRDSPIKPLKSNKGRAVNKPTYPSLNLYRKASSDIKTMGVLDFHPPTDKNTKEGQGIDTSQKDGKELPRKPSMIPPATHQNNTDNTSEGTHINYAKTKITAGELQTENAEKEKYPLAVVRKHNARLDALTHSGSRNQDMGEMKKVEQKPVKDQECSRKDPKHKHSFSARQNNYIKNQRYMSTDDKGEDGYGEEGVASAVAKVNNGDALVRKSGSSNVRADRKSKKNVGVHKGKELVDGKPDGLGESTKKDVFSIKDYTNVVATYREQRMAKNDTQSMKGNTSAKRALFAAKEQMLTKTAAALKKESMEMDKYELAKAALEEVIAEREHRKKQSQNILPTSEGDLEEQEALIMQEDYKQVNMSSASQKDTVEDVTGDRRGGHKGISDFKHISQIVQTMSEIDTKHDESHVVEVNLARPCKQEDAAEYRQHAAGPIKYSERDRFGRYRRQSETDNIKPLEKVTEHNKKEPEPKNISLDKESTRVSNTNSNTRQGEESYVQKKSTLSRPEIPPRRGRANSQSEESLVFETAGKEAEKSVKNEESVSSEDKEVKANLPKDRGPIKGHVSALKERFDVERGVQSINIQNSLTQAEGPKDDPEMDKMKQKVSDVLESAPVFENTSTRHNLKGAGTRLEKEPDKNSKLPVRTDRNTDRKFDYVQDFENIECDIMEKKDVNKKESGLALEVLQEPHANRNQSKDHSTSSVKELSSGPIGKSNAEKIKPESESQKEVSTETSKTSGSVQNDASMLDSIIVYDILNQPESLVDVTDLDQLSNSSKGSSFSHKAEEFQSQQKDTSTRQASKCEENLGQTSEPCISDRVASPPRDVAKGGWVRSLIESARNLSPACQSNPSSPTMGKPALFKVKDNKFSASPVTKTVRPVLHKTVSEICQPWSPRGSLSGSEKGEDVFKDCIEVQSPTVLSPTPPLTPARSSQPNQLSMLQILPPTFQITTDRKEMDSLTVPDEDEKRSAMSSVSEGMESCGTSTGDTVEETISSTAPAEDTEGSKAPSERSESVCSGTDNQSQSKPPAVPPKTEKALRRAMKLTTRRIQKAESKSKPEHKGRSSEKSTNHKPERRHHSSDSRSDHRAHSIDQSPGENSNDKILSKTHRSERHARQENHSKEKDSSRRQHGNQIKNVQDAKNHISEEQTDVESKHKGQLDVQRNVDAEFERPGRTGVKFLSHKLDRRAQSLDRFLSDKPEISTVSRMNDASSKNVRASKRAPLRQNSLEHAYPSTNIVAQSFPMTQRKLLQDPDSGQYFVVDMPVQVKTKTFFDPETGSYVQLPVQSPEGSVPKAQSMEVVNAPSLVLYHGFVPMSVSSLPAQKSTVKLGSIVTPNNSEAFESSETERHEDVYQKHKAVGRPYLEPAHVSQKHLAEDGIDGVS</sequence>
<feature type="compositionally biased region" description="Polar residues" evidence="2">
    <location>
        <begin position="292"/>
        <end position="301"/>
    </location>
</feature>
<feature type="compositionally biased region" description="Basic and acidic residues" evidence="2">
    <location>
        <begin position="1571"/>
        <end position="1593"/>
    </location>
</feature>
<feature type="region of interest" description="Disordered" evidence="2">
    <location>
        <begin position="654"/>
        <end position="688"/>
    </location>
</feature>
<reference evidence="4" key="2">
    <citation type="submission" date="2025-08" db="UniProtKB">
        <authorList>
            <consortium name="Ensembl"/>
        </authorList>
    </citation>
    <scope>IDENTIFICATION</scope>
</reference>
<feature type="region of interest" description="Disordered" evidence="2">
    <location>
        <begin position="1105"/>
        <end position="1173"/>
    </location>
</feature>
<evidence type="ECO:0000313" key="5">
    <source>
        <dbReference type="Proteomes" id="UP001501920"/>
    </source>
</evidence>
<feature type="compositionally biased region" description="Polar residues" evidence="2">
    <location>
        <begin position="1491"/>
        <end position="1518"/>
    </location>
</feature>
<dbReference type="InterPro" id="IPR027838">
    <property type="entry name" value="DUF4585"/>
</dbReference>
<dbReference type="OMA" id="HRMGSML"/>
<dbReference type="GeneID" id="108437316"/>
<feature type="compositionally biased region" description="Basic and acidic residues" evidence="2">
    <location>
        <begin position="754"/>
        <end position="770"/>
    </location>
</feature>
<keyword evidence="5" id="KW-1185">Reference proteome</keyword>
<reference evidence="4" key="3">
    <citation type="submission" date="2025-09" db="UniProtKB">
        <authorList>
            <consortium name="Ensembl"/>
        </authorList>
    </citation>
    <scope>IDENTIFICATION</scope>
</reference>
<feature type="region of interest" description="Disordered" evidence="2">
    <location>
        <begin position="292"/>
        <end position="315"/>
    </location>
</feature>
<dbReference type="Pfam" id="PF15232">
    <property type="entry name" value="DUF4585"/>
    <property type="match status" value="1"/>
</dbReference>
<feature type="compositionally biased region" description="Basic and acidic residues" evidence="2">
    <location>
        <begin position="891"/>
        <end position="907"/>
    </location>
</feature>
<dbReference type="GO" id="GO:0070886">
    <property type="term" value="P:positive regulation of calcineurin-NFAT signaling cascade"/>
    <property type="evidence" value="ECO:0007669"/>
    <property type="project" value="TreeGrafter"/>
</dbReference>
<feature type="compositionally biased region" description="Basic residues" evidence="2">
    <location>
        <begin position="1560"/>
        <end position="1570"/>
    </location>
</feature>
<feature type="compositionally biased region" description="Basic residues" evidence="2">
    <location>
        <begin position="170"/>
        <end position="180"/>
    </location>
</feature>